<dbReference type="EMBL" id="JASBWT010000038">
    <property type="protein sequence ID" value="KAJ9092441.1"/>
    <property type="molecule type" value="Genomic_DNA"/>
</dbReference>
<keyword evidence="2" id="KW-1185">Reference proteome</keyword>
<gene>
    <name evidence="1" type="ORF">QFC21_006823</name>
</gene>
<dbReference type="Proteomes" id="UP001227268">
    <property type="component" value="Unassembled WGS sequence"/>
</dbReference>
<comment type="caution">
    <text evidence="1">The sequence shown here is derived from an EMBL/GenBank/DDBJ whole genome shotgun (WGS) entry which is preliminary data.</text>
</comment>
<protein>
    <submittedName>
        <fullName evidence="1">Uncharacterized protein</fullName>
    </submittedName>
</protein>
<name>A0ACC2V161_9TREE</name>
<sequence>MTVSVTVLYPPPSLSASRVLQDLTRHRHSRPTSSLKWLKLQDQDAESCETDVRFAPPSHNPPATCTTHNEQHHHSTTSRHTFDPSSRTIWNSNTVSFDLTHSVAQIRHAPSAYSRYHPAGFWRPGTSENEDCEESIAEYPDYEELEESSVIRRLDVQSSRKRKRRSPNKGQHTISDDNHAAATENIARVRSISGRSERFDLDADDEDSNSAPVPPKGHFRPLGITSTMNTSNKSKSASRLGDQVAFPGGLHIRHRPQATIDERVLPSETTLHDVTNITYGGAVDSQSQQVGSMNGRADRYHDVPQRDISTLSGQQEQETQFSMPNDSAPPATYESMPVATGTYKSRADAKEFGEYDLPIINVSSLVHLDDITPHGDSVDLRAGPINDNVDLLAVIFEVGESKDIPVKTFRRGAAGQAQPNTNRLCSLKICQPRRDGQNGIAMMEVTLWGKLAERTESAKHRFVKGDVIWFKSE</sequence>
<reference evidence="1" key="1">
    <citation type="submission" date="2023-04" db="EMBL/GenBank/DDBJ databases">
        <title>Draft Genome sequencing of Naganishia species isolated from polar environments using Oxford Nanopore Technology.</title>
        <authorList>
            <person name="Leo P."/>
            <person name="Venkateswaran K."/>
        </authorList>
    </citation>
    <scope>NUCLEOTIDE SEQUENCE</scope>
    <source>
        <strain evidence="1">MNA-CCFEE 5423</strain>
    </source>
</reference>
<evidence type="ECO:0000313" key="2">
    <source>
        <dbReference type="Proteomes" id="UP001227268"/>
    </source>
</evidence>
<evidence type="ECO:0000313" key="1">
    <source>
        <dbReference type="EMBL" id="KAJ9092441.1"/>
    </source>
</evidence>
<organism evidence="1 2">
    <name type="scientific">Naganishia friedmannii</name>
    <dbReference type="NCBI Taxonomy" id="89922"/>
    <lineage>
        <taxon>Eukaryota</taxon>
        <taxon>Fungi</taxon>
        <taxon>Dikarya</taxon>
        <taxon>Basidiomycota</taxon>
        <taxon>Agaricomycotina</taxon>
        <taxon>Tremellomycetes</taxon>
        <taxon>Filobasidiales</taxon>
        <taxon>Filobasidiaceae</taxon>
        <taxon>Naganishia</taxon>
    </lineage>
</organism>
<accession>A0ACC2V161</accession>
<proteinExistence type="predicted"/>